<dbReference type="GO" id="GO:0005886">
    <property type="term" value="C:plasma membrane"/>
    <property type="evidence" value="ECO:0007669"/>
    <property type="project" value="InterPro"/>
</dbReference>
<reference evidence="2 3" key="2">
    <citation type="journal article" date="2021" name="Curr. Genet.">
        <title>Genetic response to nitrogen starvation in the aggressive Eucalyptus foliar pathogen Teratosphaeria destructans.</title>
        <authorList>
            <person name="Havenga M."/>
            <person name="Wingfield B.D."/>
            <person name="Wingfield M.J."/>
            <person name="Dreyer L.L."/>
            <person name="Roets F."/>
            <person name="Aylward J."/>
        </authorList>
    </citation>
    <scope>NUCLEOTIDE SEQUENCE [LARGE SCALE GENOMIC DNA]</scope>
    <source>
        <strain evidence="2">CMW44962</strain>
    </source>
</reference>
<dbReference type="EMBL" id="RIBY02001834">
    <property type="protein sequence ID" value="KAH9828075.1"/>
    <property type="molecule type" value="Genomic_DNA"/>
</dbReference>
<dbReference type="InterPro" id="IPR009571">
    <property type="entry name" value="SUR7/Rim9-like_fungi"/>
</dbReference>
<evidence type="ECO:0000313" key="3">
    <source>
        <dbReference type="Proteomes" id="UP001138500"/>
    </source>
</evidence>
<evidence type="ECO:0000256" key="1">
    <source>
        <dbReference type="SAM" id="Phobius"/>
    </source>
</evidence>
<keyword evidence="1" id="KW-0812">Transmembrane</keyword>
<gene>
    <name evidence="2" type="ORF">Tdes44962_MAKER02625</name>
</gene>
<organism evidence="2 3">
    <name type="scientific">Teratosphaeria destructans</name>
    <dbReference type="NCBI Taxonomy" id="418781"/>
    <lineage>
        <taxon>Eukaryota</taxon>
        <taxon>Fungi</taxon>
        <taxon>Dikarya</taxon>
        <taxon>Ascomycota</taxon>
        <taxon>Pezizomycotina</taxon>
        <taxon>Dothideomycetes</taxon>
        <taxon>Dothideomycetidae</taxon>
        <taxon>Mycosphaerellales</taxon>
        <taxon>Teratosphaeriaceae</taxon>
        <taxon>Teratosphaeria</taxon>
    </lineage>
</organism>
<dbReference type="OrthoDB" id="2354757at2759"/>
<accession>A0A9W7ST64</accession>
<dbReference type="AlphaFoldDB" id="A0A9W7ST64"/>
<feature type="transmembrane region" description="Helical" evidence="1">
    <location>
        <begin position="191"/>
        <end position="213"/>
    </location>
</feature>
<comment type="caution">
    <text evidence="2">The sequence shown here is derived from an EMBL/GenBank/DDBJ whole genome shotgun (WGS) entry which is preliminary data.</text>
</comment>
<protein>
    <submittedName>
        <fullName evidence="2">PalI protein</fullName>
    </submittedName>
</protein>
<sequence length="235" mass="25307">MARPIHRLTHPIGLLLLFTASILLLITTLSAPIINHVGLLRVTLRNETQTRHSSVSFGTFGYCILDVPPVTSHQDYCTHRHIGYDPSDVVAHIDSALSPTSKPPSEIGAGTSGALTRVMVLHPIICGILFIAFLVSLGAGVIGSLLGALVAFLAWVLTIVVLATDFSLFGIVKHHVNRDGSGSRAYYGAGMWLLVVGFVLEFFGMVVVLFSCWGARREKRRGGGGTGRKKKFGVF</sequence>
<feature type="transmembrane region" description="Helical" evidence="1">
    <location>
        <begin position="149"/>
        <end position="171"/>
    </location>
</feature>
<dbReference type="Pfam" id="PF06687">
    <property type="entry name" value="SUR7"/>
    <property type="match status" value="1"/>
</dbReference>
<keyword evidence="1" id="KW-0472">Membrane</keyword>
<proteinExistence type="predicted"/>
<dbReference type="InterPro" id="IPR051380">
    <property type="entry name" value="pH-response_reg_palI/RIM9"/>
</dbReference>
<dbReference type="PANTHER" id="PTHR28013:SF7">
    <property type="entry name" value="PALI-DOMAIN-CONTAINING PROTEIN"/>
    <property type="match status" value="1"/>
</dbReference>
<feature type="transmembrane region" description="Helical" evidence="1">
    <location>
        <begin position="120"/>
        <end position="142"/>
    </location>
</feature>
<dbReference type="GO" id="GO:0035838">
    <property type="term" value="C:growing cell tip"/>
    <property type="evidence" value="ECO:0007669"/>
    <property type="project" value="TreeGrafter"/>
</dbReference>
<name>A0A9W7ST64_9PEZI</name>
<dbReference type="Proteomes" id="UP001138500">
    <property type="component" value="Unassembled WGS sequence"/>
</dbReference>
<dbReference type="PANTHER" id="PTHR28013">
    <property type="entry name" value="PROTEIN DCV1-RELATED"/>
    <property type="match status" value="1"/>
</dbReference>
<dbReference type="GO" id="GO:0032153">
    <property type="term" value="C:cell division site"/>
    <property type="evidence" value="ECO:0007669"/>
    <property type="project" value="TreeGrafter"/>
</dbReference>
<reference evidence="2 3" key="1">
    <citation type="journal article" date="2018" name="IMA Fungus">
        <title>IMA Genome-F 10: Nine draft genome sequences of Claviceps purpurea s.lat., including C. arundinis, C. humidiphila, and C. cf. spartinae, pseudomolecules for the pitch canker pathogen Fusarium circinatum, draft genome of Davidsoniella eucalypti, Grosmannia galeiformis, Quambalaria eucalypti, and Teratosphaeria destructans.</title>
        <authorList>
            <person name="Wingfield B.D."/>
            <person name="Liu M."/>
            <person name="Nguyen H.D."/>
            <person name="Lane F.A."/>
            <person name="Morgan S.W."/>
            <person name="De Vos L."/>
            <person name="Wilken P.M."/>
            <person name="Duong T.A."/>
            <person name="Aylward J."/>
            <person name="Coetzee M.P."/>
            <person name="Dadej K."/>
            <person name="De Beer Z.W."/>
            <person name="Findlay W."/>
            <person name="Havenga M."/>
            <person name="Kolarik M."/>
            <person name="Menzies J.G."/>
            <person name="Naidoo K."/>
            <person name="Pochopski O."/>
            <person name="Shoukouhi P."/>
            <person name="Santana Q.C."/>
            <person name="Seifert K.A."/>
            <person name="Soal N."/>
            <person name="Steenkamp E.T."/>
            <person name="Tatham C.T."/>
            <person name="van der Nest M.A."/>
            <person name="Wingfield M.J."/>
        </authorList>
    </citation>
    <scope>NUCLEOTIDE SEQUENCE [LARGE SCALE GENOMIC DNA]</scope>
    <source>
        <strain evidence="2">CMW44962</strain>
    </source>
</reference>
<keyword evidence="1" id="KW-1133">Transmembrane helix</keyword>
<keyword evidence="3" id="KW-1185">Reference proteome</keyword>
<evidence type="ECO:0000313" key="2">
    <source>
        <dbReference type="EMBL" id="KAH9828075.1"/>
    </source>
</evidence>
<feature type="transmembrane region" description="Helical" evidence="1">
    <location>
        <begin position="12"/>
        <end position="34"/>
    </location>
</feature>